<organism evidence="2 3">
    <name type="scientific">Ficus carica</name>
    <name type="common">Common fig</name>
    <dbReference type="NCBI Taxonomy" id="3494"/>
    <lineage>
        <taxon>Eukaryota</taxon>
        <taxon>Viridiplantae</taxon>
        <taxon>Streptophyta</taxon>
        <taxon>Embryophyta</taxon>
        <taxon>Tracheophyta</taxon>
        <taxon>Spermatophyta</taxon>
        <taxon>Magnoliopsida</taxon>
        <taxon>eudicotyledons</taxon>
        <taxon>Gunneridae</taxon>
        <taxon>Pentapetalae</taxon>
        <taxon>rosids</taxon>
        <taxon>fabids</taxon>
        <taxon>Rosales</taxon>
        <taxon>Moraceae</taxon>
        <taxon>Ficeae</taxon>
        <taxon>Ficus</taxon>
    </lineage>
</organism>
<dbReference type="AlphaFoldDB" id="A0AA88E1C6"/>
<dbReference type="Proteomes" id="UP001187192">
    <property type="component" value="Unassembled WGS sequence"/>
</dbReference>
<dbReference type="SUPFAM" id="SSF56112">
    <property type="entry name" value="Protein kinase-like (PK-like)"/>
    <property type="match status" value="1"/>
</dbReference>
<dbReference type="GO" id="GO:0004714">
    <property type="term" value="F:transmembrane receptor protein tyrosine kinase activity"/>
    <property type="evidence" value="ECO:0007669"/>
    <property type="project" value="InterPro"/>
</dbReference>
<dbReference type="GO" id="GO:0005886">
    <property type="term" value="C:plasma membrane"/>
    <property type="evidence" value="ECO:0007669"/>
    <property type="project" value="TreeGrafter"/>
</dbReference>
<dbReference type="Gramene" id="FCD_00037763-RA">
    <property type="protein sequence ID" value="FCD_00037763-RA:cds"/>
    <property type="gene ID" value="FCD_00037763"/>
</dbReference>
<dbReference type="PANTHER" id="PTHR27003:SF287">
    <property type="entry name" value="PROTEIN KINASE DOMAIN-CONTAINING PROTEIN"/>
    <property type="match status" value="1"/>
</dbReference>
<keyword evidence="3" id="KW-1185">Reference proteome</keyword>
<evidence type="ECO:0000313" key="2">
    <source>
        <dbReference type="EMBL" id="GMN64006.1"/>
    </source>
</evidence>
<accession>A0AA88E1C6</accession>
<feature type="domain" description="Protein kinase" evidence="1">
    <location>
        <begin position="1"/>
        <end position="182"/>
    </location>
</feature>
<protein>
    <recommendedName>
        <fullName evidence="1">Protein kinase domain-containing protein</fullName>
    </recommendedName>
</protein>
<dbReference type="InterPro" id="IPR001245">
    <property type="entry name" value="Ser-Thr/Tyr_kinase_cat_dom"/>
</dbReference>
<gene>
    <name evidence="2" type="ORF">TIFTF001_033099</name>
</gene>
<dbReference type="PROSITE" id="PS50011">
    <property type="entry name" value="PROTEIN_KINASE_DOM"/>
    <property type="match status" value="1"/>
</dbReference>
<dbReference type="Gene3D" id="1.10.510.10">
    <property type="entry name" value="Transferase(Phosphotransferase) domain 1"/>
    <property type="match status" value="1"/>
</dbReference>
<dbReference type="PANTHER" id="PTHR27003">
    <property type="entry name" value="OS07G0166700 PROTEIN"/>
    <property type="match status" value="1"/>
</dbReference>
<dbReference type="GO" id="GO:0009506">
    <property type="term" value="C:plasmodesma"/>
    <property type="evidence" value="ECO:0007669"/>
    <property type="project" value="TreeGrafter"/>
</dbReference>
<name>A0AA88E1C6_FICCA</name>
<dbReference type="InterPro" id="IPR011009">
    <property type="entry name" value="Kinase-like_dom_sf"/>
</dbReference>
<reference evidence="2" key="1">
    <citation type="submission" date="2023-07" db="EMBL/GenBank/DDBJ databases">
        <title>draft genome sequence of fig (Ficus carica).</title>
        <authorList>
            <person name="Takahashi T."/>
            <person name="Nishimura K."/>
        </authorList>
    </citation>
    <scope>NUCLEOTIDE SEQUENCE</scope>
</reference>
<dbReference type="InterPro" id="IPR000719">
    <property type="entry name" value="Prot_kinase_dom"/>
</dbReference>
<evidence type="ECO:0000259" key="1">
    <source>
        <dbReference type="PROSITE" id="PS50011"/>
    </source>
</evidence>
<dbReference type="InterPro" id="IPR045272">
    <property type="entry name" value="ANXUR1/2-like"/>
</dbReference>
<dbReference type="EMBL" id="BTGU01000165">
    <property type="protein sequence ID" value="GMN64006.1"/>
    <property type="molecule type" value="Genomic_DNA"/>
</dbReference>
<sequence length="212" mass="23658">MVHDHRLQVHGTRDTPLSSVRYKKPAADVEEDIRDLHWSCSGLVYLQATVEQGIIHGDVKGSNILLDGNWVAKVSDFGLSRLYPESPPRSHVSTDVKETFGYLDPGYYWTKVLTPKSDVYGFGVVMFEKGTLDQIIDENLRGEISPECLKLYGIVADRCLRSERKRRPKMADVLRALVHESADAAAEEGIEAREGGEKMTGWDGGNLVVVRS</sequence>
<evidence type="ECO:0000313" key="3">
    <source>
        <dbReference type="Proteomes" id="UP001187192"/>
    </source>
</evidence>
<comment type="caution">
    <text evidence="2">The sequence shown here is derived from an EMBL/GenBank/DDBJ whole genome shotgun (WGS) entry which is preliminary data.</text>
</comment>
<dbReference type="GO" id="GO:0005524">
    <property type="term" value="F:ATP binding"/>
    <property type="evidence" value="ECO:0007669"/>
    <property type="project" value="InterPro"/>
</dbReference>
<proteinExistence type="predicted"/>
<dbReference type="Pfam" id="PF07714">
    <property type="entry name" value="PK_Tyr_Ser-Thr"/>
    <property type="match status" value="1"/>
</dbReference>
<dbReference type="InterPro" id="IPR008271">
    <property type="entry name" value="Ser/Thr_kinase_AS"/>
</dbReference>
<dbReference type="PROSITE" id="PS00108">
    <property type="entry name" value="PROTEIN_KINASE_ST"/>
    <property type="match status" value="1"/>
</dbReference>